<dbReference type="Gene3D" id="3.40.50.261">
    <property type="entry name" value="Succinyl-CoA synthetase domains"/>
    <property type="match status" value="2"/>
</dbReference>
<dbReference type="InterPro" id="IPR036291">
    <property type="entry name" value="NAD(P)-bd_dom_sf"/>
</dbReference>
<accession>A0A1I2E3K9</accession>
<dbReference type="GO" id="GO:0043758">
    <property type="term" value="F:acetate-CoA ligase (ADP-forming) activity"/>
    <property type="evidence" value="ECO:0007669"/>
    <property type="project" value="InterPro"/>
</dbReference>
<dbReference type="SUPFAM" id="SSF55729">
    <property type="entry name" value="Acyl-CoA N-acyltransferases (Nat)"/>
    <property type="match status" value="1"/>
</dbReference>
<dbReference type="InterPro" id="IPR003781">
    <property type="entry name" value="CoA-bd"/>
</dbReference>
<proteinExistence type="predicted"/>
<dbReference type="InterPro" id="IPR043938">
    <property type="entry name" value="Ligase_CoA_dom"/>
</dbReference>
<dbReference type="InterPro" id="IPR016102">
    <property type="entry name" value="Succinyl-CoA_synth-like"/>
</dbReference>
<dbReference type="Gene3D" id="3.30.470.20">
    <property type="entry name" value="ATP-grasp fold, B domain"/>
    <property type="match status" value="1"/>
</dbReference>
<dbReference type="SUPFAM" id="SSF51735">
    <property type="entry name" value="NAD(P)-binding Rossmann-fold domains"/>
    <property type="match status" value="1"/>
</dbReference>
<dbReference type="InterPro" id="IPR016181">
    <property type="entry name" value="Acyl_CoA_acyltransferase"/>
</dbReference>
<sequence>MEEAGPAGPRTPTRVLLADGSPALLYRLGPSDLPDCLDLHDRLSDRDRYLRFSTLHPADLRGYLERTLGGAHGAVSLGARVRDRLVGAVQFVPVEADVAEVAAVVDSAWHSHGVGTVLLEELAAVAVGAGIQRLVADVLAENGPMTRVLSDLGLPVEFSRQGPEARIEVMLHGDERYAAASEDRHRRAAAASLRPILRPATVAVVGAGRGEGSVGRAVLRSLREAGFEGAVVAVNPHAGQLEGTPCWPSIAAVPCTVDLAVVTVPATAVAAVLQECGEHGVRAVVLITSGLGDVPGLTGEVRTLADRYAMRVVGPNTVGVVGPGDGGRLDTTFTDQLAPAGDIGLVAQSGGIAIATVSEWRRLGMGLSAMVAIGDALDVGARDVLAWFDEDPGTALVVLYAESEPDLRGLIRTATHLSARVPVLALPAGTSSAGQRAAASHTARAATPRALREAAYASGGIQVLPDLPSMATAIGLLQGQPLPEGPSVAVLTNVGGGGVLAADACTAAGLTVDPLSAGLQARLRAVLPPLASVGNPVDAGAAVGADAFAAALGCLLDSPEVGAVLTVTAPTAVSDPAVGVPAAAAAAAVRGTATALIDVQLVRPTTVERIELAGAPPGRFLVSVNEPGLAARALGVAVRRRAWLSRRPGPPTVPEDIDIHRAHQVVAAARTRLPSGGWLLPLEVDALCRAAGIPAVPITWVTTAEEAIAAVRRTRGPVALKGVVDGVVHKGDAGLLRLPVTDAGEAGRTVAEWAGRAGPRWVGAVVQPLVAPGDELLVGAVRDPSAGPVVALGPGGRATDALGHRVHRLAPPTDADVDDMLVATELFGTGHGRSLDLAGIRDCVRRVAWLADALPEIVEIDVNPLVVTPESSVALDVRVRVAPRDG</sequence>
<dbReference type="SUPFAM" id="SSF56059">
    <property type="entry name" value="Glutathione synthetase ATP-binding domain-like"/>
    <property type="match status" value="1"/>
</dbReference>
<dbReference type="GO" id="GO:0016747">
    <property type="term" value="F:acyltransferase activity, transferring groups other than amino-acyl groups"/>
    <property type="evidence" value="ECO:0007669"/>
    <property type="project" value="InterPro"/>
</dbReference>
<protein>
    <submittedName>
        <fullName evidence="2">Acyl-CoA synthetase (NDP forming)</fullName>
    </submittedName>
</protein>
<dbReference type="InterPro" id="IPR013815">
    <property type="entry name" value="ATP_grasp_subdomain_1"/>
</dbReference>
<keyword evidence="3" id="KW-1185">Reference proteome</keyword>
<dbReference type="Gene3D" id="3.40.630.30">
    <property type="match status" value="1"/>
</dbReference>
<dbReference type="SMART" id="SM00881">
    <property type="entry name" value="CoA_binding"/>
    <property type="match status" value="1"/>
</dbReference>
<dbReference type="STRING" id="1798228.SAMN05216574_106211"/>
<dbReference type="InterPro" id="IPR032875">
    <property type="entry name" value="Succ_CoA_lig_flav_dom"/>
</dbReference>
<gene>
    <name evidence="2" type="ORF">SAMN05216574_106211</name>
</gene>
<dbReference type="Gene3D" id="3.40.50.720">
    <property type="entry name" value="NAD(P)-binding Rossmann-like Domain"/>
    <property type="match status" value="1"/>
</dbReference>
<dbReference type="PANTHER" id="PTHR42793">
    <property type="entry name" value="COA BINDING DOMAIN CONTAINING PROTEIN"/>
    <property type="match status" value="1"/>
</dbReference>
<dbReference type="EMBL" id="FOND01000006">
    <property type="protein sequence ID" value="SFE86790.1"/>
    <property type="molecule type" value="Genomic_DNA"/>
</dbReference>
<evidence type="ECO:0000313" key="2">
    <source>
        <dbReference type="EMBL" id="SFE86790.1"/>
    </source>
</evidence>
<dbReference type="Pfam" id="PF19045">
    <property type="entry name" value="Ligase_CoA_2"/>
    <property type="match status" value="1"/>
</dbReference>
<dbReference type="PROSITE" id="PS51186">
    <property type="entry name" value="GNAT"/>
    <property type="match status" value="1"/>
</dbReference>
<dbReference type="AlphaFoldDB" id="A0A1I2E3K9"/>
<dbReference type="InterPro" id="IPR000182">
    <property type="entry name" value="GNAT_dom"/>
</dbReference>
<dbReference type="GO" id="GO:0005524">
    <property type="term" value="F:ATP binding"/>
    <property type="evidence" value="ECO:0007669"/>
    <property type="project" value="InterPro"/>
</dbReference>
<dbReference type="RefSeq" id="WP_092196988.1">
    <property type="nucleotide sequence ID" value="NZ_FOND01000006.1"/>
</dbReference>
<feature type="domain" description="N-acetyltransferase" evidence="1">
    <location>
        <begin position="23"/>
        <end position="175"/>
    </location>
</feature>
<evidence type="ECO:0000259" key="1">
    <source>
        <dbReference type="PROSITE" id="PS51186"/>
    </source>
</evidence>
<reference evidence="3" key="1">
    <citation type="submission" date="2016-10" db="EMBL/GenBank/DDBJ databases">
        <authorList>
            <person name="Varghese N."/>
            <person name="Submissions S."/>
        </authorList>
    </citation>
    <scope>NUCLEOTIDE SEQUENCE [LARGE SCALE GENOMIC DNA]</scope>
    <source>
        <strain evidence="3">DSM 46838</strain>
    </source>
</reference>
<dbReference type="Pfam" id="PF13549">
    <property type="entry name" value="ATP-grasp_5"/>
    <property type="match status" value="1"/>
</dbReference>
<dbReference type="SUPFAM" id="SSF52210">
    <property type="entry name" value="Succinyl-CoA synthetase domains"/>
    <property type="match status" value="2"/>
</dbReference>
<evidence type="ECO:0000313" key="3">
    <source>
        <dbReference type="Proteomes" id="UP000198589"/>
    </source>
</evidence>
<dbReference type="OrthoDB" id="190266at2"/>
<dbReference type="Pfam" id="PF13607">
    <property type="entry name" value="Succ_CoA_lig"/>
    <property type="match status" value="1"/>
</dbReference>
<dbReference type="Pfam" id="PF13380">
    <property type="entry name" value="CoA_binding_2"/>
    <property type="match status" value="1"/>
</dbReference>
<organism evidence="2 3">
    <name type="scientific">Blastococcus tunisiensis</name>
    <dbReference type="NCBI Taxonomy" id="1798228"/>
    <lineage>
        <taxon>Bacteria</taxon>
        <taxon>Bacillati</taxon>
        <taxon>Actinomycetota</taxon>
        <taxon>Actinomycetes</taxon>
        <taxon>Geodermatophilales</taxon>
        <taxon>Geodermatophilaceae</taxon>
        <taxon>Blastococcus</taxon>
    </lineage>
</organism>
<name>A0A1I2E3K9_9ACTN</name>
<dbReference type="PANTHER" id="PTHR42793:SF1">
    <property type="entry name" value="PEPTIDYL-LYSINE N-ACETYLTRANSFERASE PATZ"/>
    <property type="match status" value="1"/>
</dbReference>
<dbReference type="Gene3D" id="3.30.1490.20">
    <property type="entry name" value="ATP-grasp fold, A domain"/>
    <property type="match status" value="1"/>
</dbReference>
<dbReference type="Pfam" id="PF00583">
    <property type="entry name" value="Acetyltransf_1"/>
    <property type="match status" value="1"/>
</dbReference>
<dbReference type="Proteomes" id="UP000198589">
    <property type="component" value="Unassembled WGS sequence"/>
</dbReference>